<comment type="caution">
    <text evidence="2">The sequence shown here is derived from an EMBL/GenBank/DDBJ whole genome shotgun (WGS) entry which is preliminary data.</text>
</comment>
<organism evidence="2 3">
    <name type="scientific">Prorocentrum cordatum</name>
    <dbReference type="NCBI Taxonomy" id="2364126"/>
    <lineage>
        <taxon>Eukaryota</taxon>
        <taxon>Sar</taxon>
        <taxon>Alveolata</taxon>
        <taxon>Dinophyceae</taxon>
        <taxon>Prorocentrales</taxon>
        <taxon>Prorocentraceae</taxon>
        <taxon>Prorocentrum</taxon>
    </lineage>
</organism>
<evidence type="ECO:0000313" key="3">
    <source>
        <dbReference type="Proteomes" id="UP001189429"/>
    </source>
</evidence>
<protein>
    <submittedName>
        <fullName evidence="2">Uncharacterized protein</fullName>
    </submittedName>
</protein>
<feature type="region of interest" description="Disordered" evidence="1">
    <location>
        <begin position="127"/>
        <end position="149"/>
    </location>
</feature>
<dbReference type="EMBL" id="CAUYUJ010018990">
    <property type="protein sequence ID" value="CAK0887806.1"/>
    <property type="molecule type" value="Genomic_DNA"/>
</dbReference>
<accession>A0ABN9WMG8</accession>
<evidence type="ECO:0000256" key="1">
    <source>
        <dbReference type="SAM" id="MobiDB-lite"/>
    </source>
</evidence>
<evidence type="ECO:0000313" key="2">
    <source>
        <dbReference type="EMBL" id="CAK0887806.1"/>
    </source>
</evidence>
<proteinExistence type="predicted"/>
<gene>
    <name evidence="2" type="ORF">PCOR1329_LOCUS68768</name>
</gene>
<name>A0ABN9WMG8_9DINO</name>
<sequence length="149" mass="16515">MAPTSDRKPKRRSTNKRKFVQAISKKMKLDFKTTLEFVNTYSDQVLTDIRETGAGLIPNIGSVGYNLRVPKSRVDKMDALTLANGGSTGNFKKTYLKLAFKQAVREEHEKIVDQNTWNKLSPCPSVDTEPIDQAAPAKETAPMIALASS</sequence>
<keyword evidence="3" id="KW-1185">Reference proteome</keyword>
<reference evidence="2" key="1">
    <citation type="submission" date="2023-10" db="EMBL/GenBank/DDBJ databases">
        <authorList>
            <person name="Chen Y."/>
            <person name="Shah S."/>
            <person name="Dougan E. K."/>
            <person name="Thang M."/>
            <person name="Chan C."/>
        </authorList>
    </citation>
    <scope>NUCLEOTIDE SEQUENCE [LARGE SCALE GENOMIC DNA]</scope>
</reference>
<dbReference type="Proteomes" id="UP001189429">
    <property type="component" value="Unassembled WGS sequence"/>
</dbReference>